<name>A0A5C4U153_9CORY</name>
<feature type="transmembrane region" description="Helical" evidence="1">
    <location>
        <begin position="239"/>
        <end position="261"/>
    </location>
</feature>
<comment type="caution">
    <text evidence="3">The sequence shown here is derived from an EMBL/GenBank/DDBJ whole genome shotgun (WGS) entry which is preliminary data.</text>
</comment>
<feature type="transmembrane region" description="Helical" evidence="1">
    <location>
        <begin position="215"/>
        <end position="233"/>
    </location>
</feature>
<dbReference type="Proteomes" id="UP000312032">
    <property type="component" value="Unassembled WGS sequence"/>
</dbReference>
<feature type="transmembrane region" description="Helical" evidence="1">
    <location>
        <begin position="36"/>
        <end position="54"/>
    </location>
</feature>
<accession>A0A5C4U153</accession>
<feature type="transmembrane region" description="Helical" evidence="1">
    <location>
        <begin position="107"/>
        <end position="132"/>
    </location>
</feature>
<dbReference type="InterPro" id="IPR008972">
    <property type="entry name" value="Cupredoxin"/>
</dbReference>
<dbReference type="OrthoDB" id="345021at2"/>
<sequence length="547" mass="57431">MKTSWHRRLSRPVTLWICALVVAGLVHPALPNYRWVLIHTFTLGVLTNSILVWSQHFTEKFLHTRLDESRRPAQLLRSRLLNAGIILTLVGQLLIDAPLPPIIRNTLVVAGPAAIAVACTWHAVVIMGQAWAARRQSPRHAPAVASYAVASLALPFGAVVGSLMALGVSAETHSHLRQAHVIINVFGFVGLTAAATLTVLFPAIWRTRSAGSGEAWALGLLTLGVIASGAGAVAGVHAIVVSGLVLILAGWAWLCVGWLTAVSEVLRDPRDRISYSALSVLAATIWLLGTLAFVTGHAAAGTSVPIPTIALVVGFAAQLLVGVMCYLLPTTMRGGPGAVRAGMQFTQKGGVFRSTLTNLGLLIWLAAESSWLRVLASLLAIGALLAFVPLTARGARAQLAVIRKQSPAPQPRESHSGWQQLSLALALVALVVACFGGLGGAPRSTPSTTASSAPSTGQTTTIAVTMEHMAFSPNELVVPRGNSLVIELTNASDMDHDLIIEGRAHSGRLAPGQSARIEVGPVAEPLEGWCTIAGHRTQGMTLSVVPA</sequence>
<feature type="transmembrane region" description="Helical" evidence="1">
    <location>
        <begin position="306"/>
        <end position="329"/>
    </location>
</feature>
<keyword evidence="1" id="KW-0812">Transmembrane</keyword>
<evidence type="ECO:0000259" key="2">
    <source>
        <dbReference type="Pfam" id="PF13473"/>
    </source>
</evidence>
<dbReference type="InterPro" id="IPR028096">
    <property type="entry name" value="EfeO_Cupredoxin"/>
</dbReference>
<feature type="domain" description="EfeO-type cupredoxin-like" evidence="2">
    <location>
        <begin position="451"/>
        <end position="522"/>
    </location>
</feature>
<dbReference type="AlphaFoldDB" id="A0A5C4U153"/>
<evidence type="ECO:0000256" key="1">
    <source>
        <dbReference type="SAM" id="Phobius"/>
    </source>
</evidence>
<evidence type="ECO:0000313" key="4">
    <source>
        <dbReference type="Proteomes" id="UP000312032"/>
    </source>
</evidence>
<organism evidence="3 4">
    <name type="scientific">Corynebacterium tapiri</name>
    <dbReference type="NCBI Taxonomy" id="1448266"/>
    <lineage>
        <taxon>Bacteria</taxon>
        <taxon>Bacillati</taxon>
        <taxon>Actinomycetota</taxon>
        <taxon>Actinomycetes</taxon>
        <taxon>Mycobacteriales</taxon>
        <taxon>Corynebacteriaceae</taxon>
        <taxon>Corynebacterium</taxon>
    </lineage>
</organism>
<dbReference type="Gene3D" id="2.60.40.420">
    <property type="entry name" value="Cupredoxins - blue copper proteins"/>
    <property type="match status" value="1"/>
</dbReference>
<feature type="transmembrane region" description="Helical" evidence="1">
    <location>
        <begin position="373"/>
        <end position="395"/>
    </location>
</feature>
<dbReference type="Pfam" id="PF13473">
    <property type="entry name" value="Cupredoxin_1"/>
    <property type="match status" value="1"/>
</dbReference>
<keyword evidence="1" id="KW-1133">Transmembrane helix</keyword>
<feature type="transmembrane region" description="Helical" evidence="1">
    <location>
        <begin position="75"/>
        <end position="95"/>
    </location>
</feature>
<evidence type="ECO:0000313" key="3">
    <source>
        <dbReference type="EMBL" id="TNL94643.1"/>
    </source>
</evidence>
<dbReference type="RefSeq" id="WP_139466409.1">
    <property type="nucleotide sequence ID" value="NZ_VDHJ01000019.1"/>
</dbReference>
<feature type="transmembrane region" description="Helical" evidence="1">
    <location>
        <begin position="12"/>
        <end position="30"/>
    </location>
</feature>
<reference evidence="3 4" key="1">
    <citation type="submission" date="2019-06" db="EMBL/GenBank/DDBJ databases">
        <authorList>
            <person name="Li J."/>
        </authorList>
    </citation>
    <scope>NUCLEOTIDE SEQUENCE [LARGE SCALE GENOMIC DNA]</scope>
    <source>
        <strain evidence="3 4">LMG 28165</strain>
    </source>
</reference>
<dbReference type="EMBL" id="VDHJ01000019">
    <property type="protein sequence ID" value="TNL94643.1"/>
    <property type="molecule type" value="Genomic_DNA"/>
</dbReference>
<feature type="transmembrane region" description="Helical" evidence="1">
    <location>
        <begin position="273"/>
        <end position="294"/>
    </location>
</feature>
<keyword evidence="1" id="KW-0472">Membrane</keyword>
<dbReference type="SUPFAM" id="SSF49503">
    <property type="entry name" value="Cupredoxins"/>
    <property type="match status" value="1"/>
</dbReference>
<keyword evidence="4" id="KW-1185">Reference proteome</keyword>
<feature type="transmembrane region" description="Helical" evidence="1">
    <location>
        <begin position="181"/>
        <end position="203"/>
    </location>
</feature>
<feature type="transmembrane region" description="Helical" evidence="1">
    <location>
        <begin position="421"/>
        <end position="441"/>
    </location>
</feature>
<feature type="transmembrane region" description="Helical" evidence="1">
    <location>
        <begin position="350"/>
        <end position="367"/>
    </location>
</feature>
<feature type="transmembrane region" description="Helical" evidence="1">
    <location>
        <begin position="144"/>
        <end position="169"/>
    </location>
</feature>
<gene>
    <name evidence="3" type="ORF">FHE74_10205</name>
</gene>
<protein>
    <submittedName>
        <fullName evidence="3">Copper oxidase</fullName>
    </submittedName>
</protein>
<proteinExistence type="predicted"/>